<comment type="subcellular location">
    <subcellularLocation>
        <location evidence="1">Cell membrane</location>
        <topology evidence="1">Peripheral membrane protein</topology>
        <orientation evidence="1">Cytoplasmic side</orientation>
    </subcellularLocation>
</comment>
<dbReference type="InterPro" id="IPR048351">
    <property type="entry name" value="SOK_DIX"/>
</dbReference>
<accession>A0A833RA92</accession>
<evidence type="ECO:0000256" key="6">
    <source>
        <dbReference type="ARBA" id="ARBA00023306"/>
    </source>
</evidence>
<dbReference type="EMBL" id="SWLB01000008">
    <property type="protein sequence ID" value="KAF3335716.1"/>
    <property type="molecule type" value="Genomic_DNA"/>
</dbReference>
<keyword evidence="4" id="KW-0132">Cell division</keyword>
<evidence type="ECO:0000256" key="8">
    <source>
        <dbReference type="SAM" id="MobiDB-lite"/>
    </source>
</evidence>
<keyword evidence="11" id="KW-1185">Reference proteome</keyword>
<gene>
    <name evidence="10" type="ORF">FCM35_KLT20223</name>
</gene>
<feature type="compositionally biased region" description="Low complexity" evidence="8">
    <location>
        <begin position="231"/>
        <end position="240"/>
    </location>
</feature>
<feature type="region of interest" description="Disordered" evidence="8">
    <location>
        <begin position="122"/>
        <end position="280"/>
    </location>
</feature>
<reference evidence="10" key="1">
    <citation type="submission" date="2020-01" db="EMBL/GenBank/DDBJ databases">
        <title>Genome sequence of Kobresia littledalei, the first chromosome-level genome in the family Cyperaceae.</title>
        <authorList>
            <person name="Qu G."/>
        </authorList>
    </citation>
    <scope>NUCLEOTIDE SEQUENCE</scope>
    <source>
        <strain evidence="10">C.B.Clarke</strain>
        <tissue evidence="10">Leaf</tissue>
    </source>
</reference>
<evidence type="ECO:0000259" key="9">
    <source>
        <dbReference type="Pfam" id="PF06136"/>
    </source>
</evidence>
<organism evidence="10 11">
    <name type="scientific">Carex littledalei</name>
    <dbReference type="NCBI Taxonomy" id="544730"/>
    <lineage>
        <taxon>Eukaryota</taxon>
        <taxon>Viridiplantae</taxon>
        <taxon>Streptophyta</taxon>
        <taxon>Embryophyta</taxon>
        <taxon>Tracheophyta</taxon>
        <taxon>Spermatophyta</taxon>
        <taxon>Magnoliopsida</taxon>
        <taxon>Liliopsida</taxon>
        <taxon>Poales</taxon>
        <taxon>Cyperaceae</taxon>
        <taxon>Cyperoideae</taxon>
        <taxon>Cariceae</taxon>
        <taxon>Carex</taxon>
        <taxon>Carex subgen. Euthyceras</taxon>
    </lineage>
</organism>
<name>A0A833RA92_9POAL</name>
<comment type="caution">
    <text evidence="10">The sequence shown here is derived from an EMBL/GenBank/DDBJ whole genome shotgun (WGS) entry which is preliminary data.</text>
</comment>
<evidence type="ECO:0000256" key="7">
    <source>
        <dbReference type="ARBA" id="ARBA00024211"/>
    </source>
</evidence>
<dbReference type="PANTHER" id="PTHR31083:SF6">
    <property type="entry name" value="PROTEIN SOSEKI 3"/>
    <property type="match status" value="1"/>
</dbReference>
<dbReference type="InterPro" id="IPR010369">
    <property type="entry name" value="SOK"/>
</dbReference>
<dbReference type="PANTHER" id="PTHR31083">
    <property type="entry name" value="UPSTREAM OF FLC PROTEIN (DUF966)"/>
    <property type="match status" value="1"/>
</dbReference>
<dbReference type="GO" id="GO:0005886">
    <property type="term" value="C:plasma membrane"/>
    <property type="evidence" value="ECO:0007669"/>
    <property type="project" value="UniProtKB-SubCell"/>
</dbReference>
<feature type="compositionally biased region" description="Low complexity" evidence="8">
    <location>
        <begin position="265"/>
        <end position="280"/>
    </location>
</feature>
<evidence type="ECO:0000256" key="3">
    <source>
        <dbReference type="ARBA" id="ARBA00022475"/>
    </source>
</evidence>
<keyword evidence="3" id="KW-1003">Cell membrane</keyword>
<feature type="domain" description="SOSEKI DIX-like" evidence="9">
    <location>
        <begin position="37"/>
        <end position="125"/>
    </location>
</feature>
<dbReference type="Pfam" id="PF06136">
    <property type="entry name" value="SOK"/>
    <property type="match status" value="1"/>
</dbReference>
<dbReference type="GO" id="GO:0051301">
    <property type="term" value="P:cell division"/>
    <property type="evidence" value="ECO:0007669"/>
    <property type="project" value="UniProtKB-KW"/>
</dbReference>
<evidence type="ECO:0000256" key="2">
    <source>
        <dbReference type="ARBA" id="ARBA00022473"/>
    </source>
</evidence>
<dbReference type="Proteomes" id="UP000623129">
    <property type="component" value="Unassembled WGS sequence"/>
</dbReference>
<keyword evidence="6" id="KW-0131">Cell cycle</keyword>
<evidence type="ECO:0000256" key="1">
    <source>
        <dbReference type="ARBA" id="ARBA00004413"/>
    </source>
</evidence>
<proteinExistence type="inferred from homology"/>
<evidence type="ECO:0000256" key="5">
    <source>
        <dbReference type="ARBA" id="ARBA00023136"/>
    </source>
</evidence>
<comment type="similarity">
    <text evidence="7">Belongs to the SOSEKI family.</text>
</comment>
<feature type="region of interest" description="Disordered" evidence="8">
    <location>
        <begin position="398"/>
        <end position="418"/>
    </location>
</feature>
<feature type="compositionally biased region" description="Low complexity" evidence="8">
    <location>
        <begin position="191"/>
        <end position="206"/>
    </location>
</feature>
<sequence length="644" mass="70862">MEVRGRKYGGRTSPERTKVWIEPHSKNHAQLQQGKKVPVVYYLCRNRHLEHPHFMEVPLSSSDGLYLRDVINRLNALRGKGMAAMYSWSCKRYYKNGFVWHDLSEDDLVLPAHGNEYVLKGSELLDQSPPERPNNISTNTKKECLKNPQIDSPKSGGALEGSSSSSSPVPSKEDKKMLVRDDDQSHMGTCPSTPHSLSSASSPSTTEYRVIKPVEAHDASTQTEERRKRVPSIPIPVSIPGQVRSKKLSPEIVRDPPSPAPNPTYPSTSSSVTGSATGTSGRIDTLESLIRAEASKRNNFRVVEEEEIFSPEDEKLKPSNLLLQLVTCGSLSVKDHKGFGIVPTYRPRFTQIGFPSPVFSTLRDLDRLSESTRAVGLRVEEAEYFSGSLVEAKKRKEDLTAGSGLRRSTSFEDERSYKTTPDLKRDTKHVHGLTTTKCLPQTIKMMSCKQPRGENVKSSAGPECNKLSPLCSSNGASKRTMTDSSSVGGLASGAKVVIQSIVTKFILPVFSFSFSVSLDSSVPELETDVRGAQEANKSANRKPPLDAAFPWNSTSIPFNSAIQFGRNSFLFPVPLFFFSLSVTPSTTPLSPLQTLSTTPQPALAPPVAAIVRPFSPVPSSFRLALQRTSPNLFKDEYPAEDDEY</sequence>
<evidence type="ECO:0000313" key="11">
    <source>
        <dbReference type="Proteomes" id="UP000623129"/>
    </source>
</evidence>
<protein>
    <submittedName>
        <fullName evidence="10">Protein UPSTREAM OF FLC isoform X2</fullName>
    </submittedName>
</protein>
<dbReference type="GO" id="GO:0051258">
    <property type="term" value="P:protein polymerization"/>
    <property type="evidence" value="ECO:0007669"/>
    <property type="project" value="UniProtKB-ARBA"/>
</dbReference>
<keyword evidence="5" id="KW-0472">Membrane</keyword>
<evidence type="ECO:0000313" key="10">
    <source>
        <dbReference type="EMBL" id="KAF3335716.1"/>
    </source>
</evidence>
<feature type="compositionally biased region" description="Basic and acidic residues" evidence="8">
    <location>
        <begin position="171"/>
        <end position="185"/>
    </location>
</feature>
<keyword evidence="2" id="KW-0217">Developmental protein</keyword>
<feature type="compositionally biased region" description="Basic and acidic residues" evidence="8">
    <location>
        <begin position="209"/>
        <end position="227"/>
    </location>
</feature>
<evidence type="ECO:0000256" key="4">
    <source>
        <dbReference type="ARBA" id="ARBA00022618"/>
    </source>
</evidence>
<feature type="compositionally biased region" description="Basic and acidic residues" evidence="8">
    <location>
        <begin position="409"/>
        <end position="418"/>
    </location>
</feature>
<dbReference type="OrthoDB" id="1280899at2759"/>
<dbReference type="AlphaFoldDB" id="A0A833RA92"/>